<dbReference type="InterPro" id="IPR001736">
    <property type="entry name" value="PLipase_D/transphosphatidylase"/>
</dbReference>
<dbReference type="GO" id="GO:0004630">
    <property type="term" value="F:phospholipase D activity"/>
    <property type="evidence" value="ECO:0007669"/>
    <property type="project" value="UniProtKB-EC"/>
</dbReference>
<dbReference type="PANTHER" id="PTHR18896">
    <property type="entry name" value="PHOSPHOLIPASE D"/>
    <property type="match status" value="1"/>
</dbReference>
<reference evidence="6 8" key="1">
    <citation type="submission" date="2016-09" db="EMBL/GenBank/DDBJ databases">
        <title>genome sequences of unsequenced Mycobacteria.</title>
        <authorList>
            <person name="Greninger A.L."/>
            <person name="Jerome K.R."/>
            <person name="Mcnair B."/>
            <person name="Wallis C."/>
            <person name="Fang F."/>
        </authorList>
    </citation>
    <scope>NUCLEOTIDE SEQUENCE [LARGE SCALE GENOMIC DNA]</scope>
    <source>
        <strain evidence="6 8">BM1</strain>
    </source>
</reference>
<dbReference type="PROSITE" id="PS50035">
    <property type="entry name" value="PLD"/>
    <property type="match status" value="2"/>
</dbReference>
<evidence type="ECO:0000256" key="2">
    <source>
        <dbReference type="ARBA" id="ARBA00022737"/>
    </source>
</evidence>
<comment type="catalytic activity">
    <reaction evidence="1">
        <text>a 1,2-diacyl-sn-glycero-3-phosphocholine + H2O = a 1,2-diacyl-sn-glycero-3-phosphate + choline + H(+)</text>
        <dbReference type="Rhea" id="RHEA:14445"/>
        <dbReference type="ChEBI" id="CHEBI:15354"/>
        <dbReference type="ChEBI" id="CHEBI:15377"/>
        <dbReference type="ChEBI" id="CHEBI:15378"/>
        <dbReference type="ChEBI" id="CHEBI:57643"/>
        <dbReference type="ChEBI" id="CHEBI:58608"/>
        <dbReference type="EC" id="3.1.4.4"/>
    </reaction>
</comment>
<dbReference type="SUPFAM" id="SSF56024">
    <property type="entry name" value="Phospholipase D/nuclease"/>
    <property type="match status" value="2"/>
</dbReference>
<dbReference type="InterPro" id="IPR025202">
    <property type="entry name" value="PLD-like_dom"/>
</dbReference>
<keyword evidence="4" id="KW-0443">Lipid metabolism</keyword>
<dbReference type="PANTHER" id="PTHR18896:SF76">
    <property type="entry name" value="PHOSPHOLIPASE"/>
    <property type="match status" value="1"/>
</dbReference>
<evidence type="ECO:0000313" key="9">
    <source>
        <dbReference type="Proteomes" id="UP000220340"/>
    </source>
</evidence>
<organism evidence="6 8">
    <name type="scientific">Mycolicibacterium diernhoferi</name>
    <dbReference type="NCBI Taxonomy" id="1801"/>
    <lineage>
        <taxon>Bacteria</taxon>
        <taxon>Bacillati</taxon>
        <taxon>Actinomycetota</taxon>
        <taxon>Actinomycetes</taxon>
        <taxon>Mycobacteriales</taxon>
        <taxon>Mycobacteriaceae</taxon>
        <taxon>Mycolicibacterium</taxon>
    </lineage>
</organism>
<dbReference type="SMART" id="SM00155">
    <property type="entry name" value="PLDc"/>
    <property type="match status" value="2"/>
</dbReference>
<protein>
    <submittedName>
        <fullName evidence="6">Phospholipase</fullName>
    </submittedName>
</protein>
<dbReference type="Gene3D" id="3.30.870.10">
    <property type="entry name" value="Endonuclease Chain A"/>
    <property type="match status" value="2"/>
</dbReference>
<keyword evidence="3" id="KW-0378">Hydrolase</keyword>
<dbReference type="RefSeq" id="WP_073859101.1">
    <property type="nucleotide sequence ID" value="NZ_BAAATC010000015.1"/>
</dbReference>
<feature type="domain" description="PLD phosphodiesterase" evidence="5">
    <location>
        <begin position="343"/>
        <end position="370"/>
    </location>
</feature>
<evidence type="ECO:0000256" key="4">
    <source>
        <dbReference type="ARBA" id="ARBA00023098"/>
    </source>
</evidence>
<dbReference type="EMBL" id="PDCR01000010">
    <property type="protein sequence ID" value="PEG54727.1"/>
    <property type="molecule type" value="Genomic_DNA"/>
</dbReference>
<gene>
    <name evidence="6" type="ORF">BV510_07690</name>
    <name evidence="7" type="ORF">CRI78_09475</name>
</gene>
<reference evidence="7 9" key="2">
    <citation type="submission" date="2017-10" db="EMBL/GenBank/DDBJ databases">
        <title>The new phylogeny of genus Mycobacterium.</title>
        <authorList>
            <person name="Tortoli E."/>
            <person name="Trovato A."/>
            <person name="Cirillo D.M."/>
        </authorList>
    </citation>
    <scope>NUCLEOTIDE SEQUENCE [LARGE SCALE GENOMIC DNA]</scope>
    <source>
        <strain evidence="7 9">IP141170001</strain>
    </source>
</reference>
<proteinExistence type="predicted"/>
<dbReference type="AlphaFoldDB" id="A0A1Q4H5Y9"/>
<keyword evidence="2" id="KW-0677">Repeat</keyword>
<dbReference type="CDD" id="cd09140">
    <property type="entry name" value="PLDc_vPLD1_2_like_bac_1"/>
    <property type="match status" value="1"/>
</dbReference>
<sequence length="482" mass="52707">MAASQDPVLVPGQTCRELAHADRFACIVDGADYLRYVKAALLRARHRIILIGWDFDAGTTFEPGGPTMPGPNQLGAFLYWLLWKRAGLRIHVLKSNLRLLSVFDDVWYGITPVSILNRVSGRRIRFAVDGAHPTGAVHHQKIISIDDAVAFCGGIDLTLGRWDTCEHRDNDPLRPNVTPRHEVAAVVDGAAARALGKVARERWEGATGQSLREVEAAHTAWPRGLEPDLRDIGVGIARTIPALPDNEEAREVEALDLAAIAAARQVIYLENQYLASRTLAEALIDRLREPDGPEVVVILPRRSESRLEQQSMDSARSLLIAELWAADEHRRLGVYWPVTEQGTPIYVHSKVIVVDDRLLRIGSSNLNNRSLGFDSECDLALEATETGSAVGKFIAGIGQRLIGEHLGVSADDFRGAVADHGSFLRALEALRGHGRTVEPMTAELVAGEAGPLAENELMDPDHVPSSLTGSVRRMLNELAGWP</sequence>
<dbReference type="OrthoDB" id="8828485at2"/>
<accession>A0A1Q4H5Y9</accession>
<dbReference type="CDD" id="cd09143">
    <property type="entry name" value="PLDc_vPLD1_2_like_bac_2"/>
    <property type="match status" value="1"/>
</dbReference>
<dbReference type="GO" id="GO:0009395">
    <property type="term" value="P:phospholipid catabolic process"/>
    <property type="evidence" value="ECO:0007669"/>
    <property type="project" value="TreeGrafter"/>
</dbReference>
<name>A0A1Q4H5Y9_9MYCO</name>
<dbReference type="Pfam" id="PF13091">
    <property type="entry name" value="PLDc_2"/>
    <property type="match status" value="1"/>
</dbReference>
<dbReference type="STRING" id="1801.BRW64_24695"/>
<dbReference type="EMBL" id="MIJD01000055">
    <property type="protein sequence ID" value="OPE54939.1"/>
    <property type="molecule type" value="Genomic_DNA"/>
</dbReference>
<evidence type="ECO:0000259" key="5">
    <source>
        <dbReference type="PROSITE" id="PS50035"/>
    </source>
</evidence>
<evidence type="ECO:0000256" key="3">
    <source>
        <dbReference type="ARBA" id="ARBA00022801"/>
    </source>
</evidence>
<dbReference type="Proteomes" id="UP000220340">
    <property type="component" value="Unassembled WGS sequence"/>
</dbReference>
<evidence type="ECO:0000256" key="1">
    <source>
        <dbReference type="ARBA" id="ARBA00000798"/>
    </source>
</evidence>
<keyword evidence="9" id="KW-1185">Reference proteome</keyword>
<evidence type="ECO:0000313" key="8">
    <source>
        <dbReference type="Proteomes" id="UP000191039"/>
    </source>
</evidence>
<evidence type="ECO:0000313" key="6">
    <source>
        <dbReference type="EMBL" id="OPE54939.1"/>
    </source>
</evidence>
<dbReference type="InterPro" id="IPR015679">
    <property type="entry name" value="PLipase_D_fam"/>
</dbReference>
<comment type="caution">
    <text evidence="6">The sequence shown here is derived from an EMBL/GenBank/DDBJ whole genome shotgun (WGS) entry which is preliminary data.</text>
</comment>
<feature type="domain" description="PLD phosphodiesterase" evidence="5">
    <location>
        <begin position="134"/>
        <end position="161"/>
    </location>
</feature>
<evidence type="ECO:0000313" key="7">
    <source>
        <dbReference type="EMBL" id="PEG54727.1"/>
    </source>
</evidence>
<dbReference type="Proteomes" id="UP000191039">
    <property type="component" value="Unassembled WGS sequence"/>
</dbReference>